<sequence>MVHCGSNFGSGKSTMSVVATNDPAIPQVPFMTARIFESPYTYSFLVSSGWIFLRLYFYPASYSGLNISDARFGVTSQSYTLLRNFNVLETTLGSKDHYVVTEYFIHIDGGTLNVTFTPSTTAINAYAFVNGIEVMSMPNIYTSTDDDVHVIVGIRSVFTIDNITALENIYRLNVGGSNIPGSRDTGMFRSCSADASFILQTAFGVVNGAIEVNIEYPPRTSSYIAPTIVFSSARSMGPNANIKMGYNLTWTFSIDSGFAYLVRLHFCEGTTVITKVNQRVFKIFLANQSAFNTADIAWANTFNLPQNLILIFNSEDFKPTDEILLYCGGPFLSLNLDGRSWSTDRGSNFRSGKSTMSEVATNDPPVPQVPFMTAQIFESPYTYSFPVPSGWIFLRLYFYPASYSGLNISDTRFGVTSQSYTLLRNFSVLETTLGSKDYYVVKEYSIHIDGGTLNVTFTPSTTAINSYAFVNWIEVMSMPNIYTSTDDDVYVIVGIRSVFTIDNRTALENFYRLNVGESNIPSSRDTGMFRSWSADASFILGTAFRAVNDGIEVNIEYPPGTPSYIAPTILFSSGR</sequence>
<evidence type="ECO:0000256" key="6">
    <source>
        <dbReference type="ARBA" id="ARBA00022741"/>
    </source>
</evidence>
<comment type="subcellular location">
    <subcellularLocation>
        <location evidence="1">Membrane</location>
        <topology evidence="1">Single-pass type I membrane protein</topology>
    </subcellularLocation>
</comment>
<protein>
    <submittedName>
        <fullName evidence="14">Receptor-like protein kinase FERONIA</fullName>
    </submittedName>
</protein>
<dbReference type="FunFam" id="2.60.120.430:FF:000007">
    <property type="entry name" value="FERONIA receptor-like kinase"/>
    <property type="match status" value="1"/>
</dbReference>
<dbReference type="Proteomes" id="UP000087171">
    <property type="component" value="Chromosome Ca5"/>
</dbReference>
<dbReference type="GO" id="GO:0004714">
    <property type="term" value="F:transmembrane receptor protein tyrosine kinase activity"/>
    <property type="evidence" value="ECO:0007669"/>
    <property type="project" value="InterPro"/>
</dbReference>
<name>A0A1S2Y6M7_CICAR</name>
<dbReference type="PANTHER" id="PTHR34590">
    <property type="entry name" value="OS03G0124300 PROTEIN-RELATED"/>
    <property type="match status" value="1"/>
</dbReference>
<keyword evidence="10" id="KW-0472">Membrane</keyword>
<dbReference type="AlphaFoldDB" id="A0A1S2Y6M7"/>
<evidence type="ECO:0000256" key="9">
    <source>
        <dbReference type="ARBA" id="ARBA00022989"/>
    </source>
</evidence>
<evidence type="ECO:0000256" key="3">
    <source>
        <dbReference type="ARBA" id="ARBA00022679"/>
    </source>
</evidence>
<accession>A0A1S2Y6M7</accession>
<dbReference type="GO" id="GO:0004674">
    <property type="term" value="F:protein serine/threonine kinase activity"/>
    <property type="evidence" value="ECO:0007669"/>
    <property type="project" value="UniProtKB-KW"/>
</dbReference>
<evidence type="ECO:0000256" key="5">
    <source>
        <dbReference type="ARBA" id="ARBA00022729"/>
    </source>
</evidence>
<dbReference type="RefSeq" id="XP_004499647.1">
    <property type="nucleotide sequence ID" value="XM_004499590.1"/>
</dbReference>
<proteinExistence type="predicted"/>
<keyword evidence="9" id="KW-1133">Transmembrane helix</keyword>
<gene>
    <name evidence="14" type="primary">LOC101501602</name>
</gene>
<dbReference type="Gene3D" id="2.60.120.430">
    <property type="entry name" value="Galactose-binding lectin"/>
    <property type="match status" value="3"/>
</dbReference>
<dbReference type="STRING" id="3827.A0A1S2Y6M7"/>
<keyword evidence="8" id="KW-0067">ATP-binding</keyword>
<keyword evidence="13" id="KW-1185">Reference proteome</keyword>
<evidence type="ECO:0000313" key="14">
    <source>
        <dbReference type="RefSeq" id="XP_004499647.1"/>
    </source>
</evidence>
<organism evidence="13 14">
    <name type="scientific">Cicer arietinum</name>
    <name type="common">Chickpea</name>
    <name type="synonym">Garbanzo</name>
    <dbReference type="NCBI Taxonomy" id="3827"/>
    <lineage>
        <taxon>Eukaryota</taxon>
        <taxon>Viridiplantae</taxon>
        <taxon>Streptophyta</taxon>
        <taxon>Embryophyta</taxon>
        <taxon>Tracheophyta</taxon>
        <taxon>Spermatophyta</taxon>
        <taxon>Magnoliopsida</taxon>
        <taxon>eudicotyledons</taxon>
        <taxon>Gunneridae</taxon>
        <taxon>Pentapetalae</taxon>
        <taxon>rosids</taxon>
        <taxon>fabids</taxon>
        <taxon>Fabales</taxon>
        <taxon>Fabaceae</taxon>
        <taxon>Papilionoideae</taxon>
        <taxon>50 kb inversion clade</taxon>
        <taxon>NPAAA clade</taxon>
        <taxon>Hologalegina</taxon>
        <taxon>IRL clade</taxon>
        <taxon>Cicereae</taxon>
        <taxon>Cicer</taxon>
    </lineage>
</organism>
<keyword evidence="3" id="KW-0808">Transferase</keyword>
<dbReference type="GO" id="GO:0005524">
    <property type="term" value="F:ATP binding"/>
    <property type="evidence" value="ECO:0007669"/>
    <property type="project" value="UniProtKB-KW"/>
</dbReference>
<dbReference type="PaxDb" id="3827-XP_004499647.1"/>
<dbReference type="FunFam" id="2.60.120.430:FF:000003">
    <property type="entry name" value="FERONIA receptor-like kinase"/>
    <property type="match status" value="2"/>
</dbReference>
<keyword evidence="7" id="KW-0418">Kinase</keyword>
<dbReference type="InterPro" id="IPR045272">
    <property type="entry name" value="ANXUR1/2-like"/>
</dbReference>
<dbReference type="InterPro" id="IPR024788">
    <property type="entry name" value="Malectin-like_Carb-bd_dom"/>
</dbReference>
<feature type="domain" description="Malectin-like" evidence="12">
    <location>
        <begin position="14"/>
        <end position="297"/>
    </location>
</feature>
<evidence type="ECO:0000256" key="2">
    <source>
        <dbReference type="ARBA" id="ARBA00022527"/>
    </source>
</evidence>
<dbReference type="Pfam" id="PF12819">
    <property type="entry name" value="Malectin_like"/>
    <property type="match status" value="2"/>
</dbReference>
<evidence type="ECO:0000259" key="12">
    <source>
        <dbReference type="Pfam" id="PF12819"/>
    </source>
</evidence>
<evidence type="ECO:0000256" key="11">
    <source>
        <dbReference type="ARBA" id="ARBA00023180"/>
    </source>
</evidence>
<keyword evidence="4" id="KW-0812">Transmembrane</keyword>
<evidence type="ECO:0000256" key="4">
    <source>
        <dbReference type="ARBA" id="ARBA00022692"/>
    </source>
</evidence>
<feature type="domain" description="Malectin-like" evidence="12">
    <location>
        <begin position="338"/>
        <end position="534"/>
    </location>
</feature>
<keyword evidence="11" id="KW-0325">Glycoprotein</keyword>
<keyword evidence="2" id="KW-0723">Serine/threonine-protein kinase</keyword>
<dbReference type="PANTHER" id="PTHR34590:SF5">
    <property type="entry name" value="OS04G0586500 PROTEIN"/>
    <property type="match status" value="1"/>
</dbReference>
<evidence type="ECO:0000256" key="10">
    <source>
        <dbReference type="ARBA" id="ARBA00023136"/>
    </source>
</evidence>
<reference evidence="14" key="2">
    <citation type="submission" date="2025-08" db="UniProtKB">
        <authorList>
            <consortium name="RefSeq"/>
        </authorList>
    </citation>
    <scope>IDENTIFICATION</scope>
    <source>
        <tissue evidence="14">Etiolated seedlings</tissue>
    </source>
</reference>
<evidence type="ECO:0000256" key="8">
    <source>
        <dbReference type="ARBA" id="ARBA00022840"/>
    </source>
</evidence>
<keyword evidence="6" id="KW-0547">Nucleotide-binding</keyword>
<dbReference type="OrthoDB" id="1903759at2759"/>
<keyword evidence="5" id="KW-0732">Signal</keyword>
<dbReference type="GO" id="GO:0016020">
    <property type="term" value="C:membrane"/>
    <property type="evidence" value="ECO:0007669"/>
    <property type="project" value="UniProtKB-SubCell"/>
</dbReference>
<evidence type="ECO:0000256" key="7">
    <source>
        <dbReference type="ARBA" id="ARBA00022777"/>
    </source>
</evidence>
<reference evidence="13" key="1">
    <citation type="journal article" date="2013" name="Nat. Biotechnol.">
        <title>Draft genome sequence of chickpea (Cicer arietinum) provides a resource for trait improvement.</title>
        <authorList>
            <person name="Varshney R.K."/>
            <person name="Song C."/>
            <person name="Saxena R.K."/>
            <person name="Azam S."/>
            <person name="Yu S."/>
            <person name="Sharpe A.G."/>
            <person name="Cannon S."/>
            <person name="Baek J."/>
            <person name="Rosen B.D."/>
            <person name="Tar'an B."/>
            <person name="Millan T."/>
            <person name="Zhang X."/>
            <person name="Ramsay L.D."/>
            <person name="Iwata A."/>
            <person name="Wang Y."/>
            <person name="Nelson W."/>
            <person name="Farmer A.D."/>
            <person name="Gaur P.M."/>
            <person name="Soderlund C."/>
            <person name="Penmetsa R.V."/>
            <person name="Xu C."/>
            <person name="Bharti A.K."/>
            <person name="He W."/>
            <person name="Winter P."/>
            <person name="Zhao S."/>
            <person name="Hane J.K."/>
            <person name="Carrasquilla-Garcia N."/>
            <person name="Condie J.A."/>
            <person name="Upadhyaya H.D."/>
            <person name="Luo M.C."/>
            <person name="Thudi M."/>
            <person name="Gowda C.L."/>
            <person name="Singh N.P."/>
            <person name="Lichtenzveig J."/>
            <person name="Gali K.K."/>
            <person name="Rubio J."/>
            <person name="Nadarajan N."/>
            <person name="Dolezel J."/>
            <person name="Bansal K.C."/>
            <person name="Xu X."/>
            <person name="Edwards D."/>
            <person name="Zhang G."/>
            <person name="Kahl G."/>
            <person name="Gil J."/>
            <person name="Singh K.B."/>
            <person name="Datta S.K."/>
            <person name="Jackson S.A."/>
            <person name="Wang J."/>
            <person name="Cook D.R."/>
        </authorList>
    </citation>
    <scope>NUCLEOTIDE SEQUENCE [LARGE SCALE GENOMIC DNA]</scope>
    <source>
        <strain evidence="13">cv. CDC Frontier</strain>
    </source>
</reference>
<dbReference type="eggNOG" id="KOG1187">
    <property type="taxonomic scope" value="Eukaryota"/>
</dbReference>
<evidence type="ECO:0000256" key="1">
    <source>
        <dbReference type="ARBA" id="ARBA00004479"/>
    </source>
</evidence>
<evidence type="ECO:0000313" key="13">
    <source>
        <dbReference type="Proteomes" id="UP000087171"/>
    </source>
</evidence>